<dbReference type="Pfam" id="PF03349">
    <property type="entry name" value="Toluene_X"/>
    <property type="match status" value="1"/>
</dbReference>
<evidence type="ECO:0000256" key="4">
    <source>
        <dbReference type="ARBA" id="ARBA00022692"/>
    </source>
</evidence>
<name>A0A0S2IT12_LEPBO</name>
<keyword evidence="4 8" id="KW-0812">Transmembrane</keyword>
<evidence type="ECO:0000313" key="10">
    <source>
        <dbReference type="Proteomes" id="UP000058857"/>
    </source>
</evidence>
<comment type="similarity">
    <text evidence="2">Belongs to the OmpP1/FadL family.</text>
</comment>
<evidence type="ECO:0000313" key="9">
    <source>
        <dbReference type="EMBL" id="ALO26804.1"/>
    </source>
</evidence>
<evidence type="ECO:0000256" key="3">
    <source>
        <dbReference type="ARBA" id="ARBA00022452"/>
    </source>
</evidence>
<keyword evidence="8" id="KW-1133">Transmembrane helix</keyword>
<dbReference type="GO" id="GO:0009279">
    <property type="term" value="C:cell outer membrane"/>
    <property type="evidence" value="ECO:0007669"/>
    <property type="project" value="UniProtKB-SubCell"/>
</dbReference>
<evidence type="ECO:0000256" key="8">
    <source>
        <dbReference type="SAM" id="Phobius"/>
    </source>
</evidence>
<dbReference type="Gene3D" id="2.40.160.60">
    <property type="entry name" value="Outer membrane protein transport protein (OMPP1/FadL/TodX)"/>
    <property type="match status" value="1"/>
</dbReference>
<comment type="subcellular location">
    <subcellularLocation>
        <location evidence="1">Cell outer membrane</location>
        <topology evidence="1">Multi-pass membrane protein</topology>
    </subcellularLocation>
</comment>
<evidence type="ECO:0000256" key="2">
    <source>
        <dbReference type="ARBA" id="ARBA00008163"/>
    </source>
</evidence>
<evidence type="ECO:0000256" key="5">
    <source>
        <dbReference type="ARBA" id="ARBA00022729"/>
    </source>
</evidence>
<dbReference type="EMBL" id="CP012029">
    <property type="protein sequence ID" value="ALO26804.1"/>
    <property type="molecule type" value="Genomic_DNA"/>
</dbReference>
<accession>A0A0S2IT12</accession>
<dbReference type="PANTHER" id="PTHR35093:SF8">
    <property type="entry name" value="OUTER MEMBRANE PROTEIN NMB0088-RELATED"/>
    <property type="match status" value="1"/>
</dbReference>
<feature type="transmembrane region" description="Helical" evidence="8">
    <location>
        <begin position="27"/>
        <end position="49"/>
    </location>
</feature>
<dbReference type="AlphaFoldDB" id="A0A0S2IT12"/>
<dbReference type="GO" id="GO:0015483">
    <property type="term" value="F:long-chain fatty acid transporting porin activity"/>
    <property type="evidence" value="ECO:0007669"/>
    <property type="project" value="TreeGrafter"/>
</dbReference>
<organism evidence="9">
    <name type="scientific">Leptospira borgpetersenii serovar Ballum</name>
    <dbReference type="NCBI Taxonomy" id="280505"/>
    <lineage>
        <taxon>Bacteria</taxon>
        <taxon>Pseudomonadati</taxon>
        <taxon>Spirochaetota</taxon>
        <taxon>Spirochaetia</taxon>
        <taxon>Leptospirales</taxon>
        <taxon>Leptospiraceae</taxon>
        <taxon>Leptospira</taxon>
    </lineage>
</organism>
<protein>
    <submittedName>
        <fullName evidence="9">Transporter, Ompp1/FadL/TodX family</fullName>
    </submittedName>
</protein>
<dbReference type="Proteomes" id="UP000058857">
    <property type="component" value="Chromosome 1"/>
</dbReference>
<proteinExistence type="inferred from homology"/>
<keyword evidence="6 8" id="KW-0472">Membrane</keyword>
<evidence type="ECO:0000256" key="7">
    <source>
        <dbReference type="ARBA" id="ARBA00023237"/>
    </source>
</evidence>
<dbReference type="PANTHER" id="PTHR35093">
    <property type="entry name" value="OUTER MEMBRANE PROTEIN NMB0088-RELATED"/>
    <property type="match status" value="1"/>
</dbReference>
<gene>
    <name evidence="9" type="ORF">LBBP_02573</name>
</gene>
<keyword evidence="5" id="KW-0732">Signal</keyword>
<keyword evidence="3" id="KW-1134">Transmembrane beta strand</keyword>
<dbReference type="PATRIC" id="fig|280505.15.peg.2515"/>
<evidence type="ECO:0000256" key="6">
    <source>
        <dbReference type="ARBA" id="ARBA00023136"/>
    </source>
</evidence>
<evidence type="ECO:0000256" key="1">
    <source>
        <dbReference type="ARBA" id="ARBA00004571"/>
    </source>
</evidence>
<reference evidence="9 10" key="1">
    <citation type="journal article" date="2015" name="PLoS Negl. Trop. Dis.">
        <title>Distribution of Plasmids in Distinct Leptospira Pathogenic Species.</title>
        <authorList>
            <person name="Wang Y."/>
            <person name="Zhuang X."/>
            <person name="Zhong Y."/>
            <person name="Zhang C."/>
            <person name="Zhang Y."/>
            <person name="Zeng L."/>
            <person name="Zhu Y."/>
            <person name="He P."/>
            <person name="Dong K."/>
            <person name="Pal U."/>
            <person name="Guo X."/>
            <person name="Qin J."/>
        </authorList>
    </citation>
    <scope>NUCLEOTIDE SEQUENCE [LARGE SCALE GENOMIC DNA]</scope>
    <source>
        <strain evidence="9 10">56604</strain>
    </source>
</reference>
<dbReference type="FunFam" id="2.40.160.60:FF:000011">
    <property type="entry name" value="Long-chain fatty acid transport protein"/>
    <property type="match status" value="1"/>
</dbReference>
<dbReference type="InterPro" id="IPR005017">
    <property type="entry name" value="OMPP1/FadL/TodX"/>
</dbReference>
<dbReference type="SUPFAM" id="SSF56935">
    <property type="entry name" value="Porins"/>
    <property type="match status" value="1"/>
</dbReference>
<sequence length="483" mass="53539">MKRKITFQNSKSEKSLPMQKEKLPPLFGFKISLLIGTVFVSPLLGVGIFQPSHNTRYAGMAGVNLAIGGSPMDVATNPANLTRSQKGGLEFGIGLPYIRSKYTDRLTDASPETAYSNSQNYNILAPLPYFGLNLPITDRLNYGAGIYVPGGGSGHVNGILRVTPDGRSLRDWSGLDIPGPIGDSRKIKEDLSTTFYVVKMTNALAYRLGNFSVGLGIETIYSKQIAYQKLYDITHTLEIPGQGFDYKSRNAYSMGAIFGLSYTFTERFRIAYSYQARNILPLDGGMQIGINNANHYRRTGVSATFNLPEKHGLGFSFGEESLRVGLDFLYYNYNSYNQTFKQTLEDSWFSTPFGKTNTISQNIAYHDSWAAAIGLEYKTDFFMYRGGYRYNTGVVRSEGISALQAGIMVQQLSTLGISFLLGKWSIDLAVNYLFSKKIIANQGNDWAVLHSVFGPNDIRVLNYSQSLQSDVPAILLGASYRFD</sequence>
<keyword evidence="7" id="KW-0998">Cell outer membrane</keyword>